<dbReference type="RefSeq" id="WP_343888133.1">
    <property type="nucleotide sequence ID" value="NZ_BAAAEH010000007.1"/>
</dbReference>
<evidence type="ECO:0000313" key="2">
    <source>
        <dbReference type="EMBL" id="MEN2792146.1"/>
    </source>
</evidence>
<name>A0ABU9Y8N0_9SPHN</name>
<dbReference type="Proteomes" id="UP001419910">
    <property type="component" value="Unassembled WGS sequence"/>
</dbReference>
<proteinExistence type="predicted"/>
<reference evidence="2 3" key="1">
    <citation type="submission" date="2024-05" db="EMBL/GenBank/DDBJ databases">
        <authorList>
            <person name="Liu Q."/>
            <person name="Xin Y.-H."/>
        </authorList>
    </citation>
    <scope>NUCLEOTIDE SEQUENCE [LARGE SCALE GENOMIC DNA]</scope>
    <source>
        <strain evidence="2 3">CGMCC 1.10181</strain>
    </source>
</reference>
<keyword evidence="3" id="KW-1185">Reference proteome</keyword>
<gene>
    <name evidence="2" type="ORF">ABC974_21125</name>
</gene>
<feature type="signal peptide" evidence="1">
    <location>
        <begin position="1"/>
        <end position="26"/>
    </location>
</feature>
<sequence length="309" mass="33327">MPSHRRFPYLLSGLAAVCLMGSVAQAKTDLIQPPRELQIDPATLTADGRTYHQADVVVRALLRRPATIRTEEDRTIDLHGFSVTVPKGTVLTERAFIRAPNPRMFSKADGVGTPSKGAVFCNDDRFALGPFTSGDNLTPFKALACLIDGDRDGVFEAVTFIGFFSAREVGPVPLKPLAYLAVPGAFVPGDHVDLVFNRFSGKYIYLKPILYDPEGKHGSIRLYTDERSSLLTSYSDGCLINAPSDAAAPSAVLGATLTVSDADPVAQSFSASITPKAMAGPLMAQVSNYKLITDWVPYSLARCGDKQDR</sequence>
<keyword evidence="1" id="KW-0732">Signal</keyword>
<feature type="chain" id="PRO_5047025109" evidence="1">
    <location>
        <begin position="27"/>
        <end position="309"/>
    </location>
</feature>
<evidence type="ECO:0000313" key="3">
    <source>
        <dbReference type="Proteomes" id="UP001419910"/>
    </source>
</evidence>
<organism evidence="2 3">
    <name type="scientific">Sphingomonas oligophenolica</name>
    <dbReference type="NCBI Taxonomy" id="301154"/>
    <lineage>
        <taxon>Bacteria</taxon>
        <taxon>Pseudomonadati</taxon>
        <taxon>Pseudomonadota</taxon>
        <taxon>Alphaproteobacteria</taxon>
        <taxon>Sphingomonadales</taxon>
        <taxon>Sphingomonadaceae</taxon>
        <taxon>Sphingomonas</taxon>
    </lineage>
</organism>
<evidence type="ECO:0000256" key="1">
    <source>
        <dbReference type="SAM" id="SignalP"/>
    </source>
</evidence>
<accession>A0ABU9Y8N0</accession>
<protein>
    <submittedName>
        <fullName evidence="2">Uncharacterized protein</fullName>
    </submittedName>
</protein>
<comment type="caution">
    <text evidence="2">The sequence shown here is derived from an EMBL/GenBank/DDBJ whole genome shotgun (WGS) entry which is preliminary data.</text>
</comment>
<dbReference type="EMBL" id="JBDIME010000024">
    <property type="protein sequence ID" value="MEN2792146.1"/>
    <property type="molecule type" value="Genomic_DNA"/>
</dbReference>